<keyword evidence="2" id="KW-1185">Reference proteome</keyword>
<name>A0ABM1E4K4_PRICU</name>
<reference evidence="3" key="1">
    <citation type="submission" date="2025-08" db="UniProtKB">
        <authorList>
            <consortium name="RefSeq"/>
        </authorList>
    </citation>
    <scope>IDENTIFICATION</scope>
</reference>
<feature type="compositionally biased region" description="Low complexity" evidence="1">
    <location>
        <begin position="33"/>
        <end position="46"/>
    </location>
</feature>
<feature type="compositionally biased region" description="Polar residues" evidence="1">
    <location>
        <begin position="12"/>
        <end position="21"/>
    </location>
</feature>
<evidence type="ECO:0000313" key="3">
    <source>
        <dbReference type="RefSeq" id="XP_014667125.1"/>
    </source>
</evidence>
<organism evidence="2 3">
    <name type="scientific">Priapulus caudatus</name>
    <name type="common">Priapulid worm</name>
    <dbReference type="NCBI Taxonomy" id="37621"/>
    <lineage>
        <taxon>Eukaryota</taxon>
        <taxon>Metazoa</taxon>
        <taxon>Ecdysozoa</taxon>
        <taxon>Scalidophora</taxon>
        <taxon>Priapulida</taxon>
        <taxon>Priapulimorpha</taxon>
        <taxon>Priapulimorphida</taxon>
        <taxon>Priapulidae</taxon>
        <taxon>Priapulus</taxon>
    </lineage>
</organism>
<protein>
    <submittedName>
        <fullName evidence="3">Uncharacterized protein LOC106808788</fullName>
    </submittedName>
</protein>
<proteinExistence type="predicted"/>
<dbReference type="Proteomes" id="UP000695022">
    <property type="component" value="Unplaced"/>
</dbReference>
<feature type="region of interest" description="Disordered" evidence="1">
    <location>
        <begin position="1"/>
        <end position="62"/>
    </location>
</feature>
<evidence type="ECO:0000256" key="1">
    <source>
        <dbReference type="SAM" id="MobiDB-lite"/>
    </source>
</evidence>
<dbReference type="RefSeq" id="XP_014667125.1">
    <property type="nucleotide sequence ID" value="XM_014811639.1"/>
</dbReference>
<feature type="non-terminal residue" evidence="3">
    <location>
        <position position="1"/>
    </location>
</feature>
<accession>A0ABM1E4K4</accession>
<dbReference type="GeneID" id="106808788"/>
<evidence type="ECO:0000313" key="2">
    <source>
        <dbReference type="Proteomes" id="UP000695022"/>
    </source>
</evidence>
<sequence length="78" mass="8415">PIPSHPIPSHGMPSSSPSDHPSATYRLTHHSPHTSATSNHHNTSTAHQRHYHASPTSQHSMESLESLLLSVVTAQGIQ</sequence>
<gene>
    <name evidence="3" type="primary">LOC106808788</name>
</gene>